<evidence type="ECO:0000256" key="6">
    <source>
        <dbReference type="ARBA" id="ARBA00022729"/>
    </source>
</evidence>
<organism evidence="11 12">
    <name type="scientific">Lactiplantibacillus garii</name>
    <dbReference type="NCBI Taxonomy" id="2306423"/>
    <lineage>
        <taxon>Bacteria</taxon>
        <taxon>Bacillati</taxon>
        <taxon>Bacillota</taxon>
        <taxon>Bacilli</taxon>
        <taxon>Lactobacillales</taxon>
        <taxon>Lactobacillaceae</taxon>
        <taxon>Lactiplantibacillus</taxon>
    </lineage>
</organism>
<protein>
    <submittedName>
        <fullName evidence="11">Phosphate ABC transporter substrate-binding protein</fullName>
    </submittedName>
</protein>
<dbReference type="GO" id="GO:0005886">
    <property type="term" value="C:plasma membrane"/>
    <property type="evidence" value="ECO:0007669"/>
    <property type="project" value="UniProtKB-SubCell"/>
</dbReference>
<feature type="domain" description="PBP" evidence="10">
    <location>
        <begin position="224"/>
        <end position="459"/>
    </location>
</feature>
<comment type="similarity">
    <text evidence="3">Belongs to the PstS family.</text>
</comment>
<comment type="caution">
    <text evidence="11">The sequence shown here is derived from an EMBL/GenBank/DDBJ whole genome shotgun (WGS) entry which is preliminary data.</text>
</comment>
<evidence type="ECO:0000256" key="9">
    <source>
        <dbReference type="SAM" id="Phobius"/>
    </source>
</evidence>
<feature type="transmembrane region" description="Helical" evidence="9">
    <location>
        <begin position="63"/>
        <end position="87"/>
    </location>
</feature>
<dbReference type="EMBL" id="QWZQ01000082">
    <property type="protein sequence ID" value="RRK09235.1"/>
    <property type="molecule type" value="Genomic_DNA"/>
</dbReference>
<evidence type="ECO:0000256" key="5">
    <source>
        <dbReference type="ARBA" id="ARBA00022592"/>
    </source>
</evidence>
<feature type="transmembrane region" description="Helical" evidence="9">
    <location>
        <begin position="20"/>
        <end position="51"/>
    </location>
</feature>
<dbReference type="PANTHER" id="PTHR30570:SF1">
    <property type="entry name" value="PHOSPHATE-BINDING PROTEIN PSTS"/>
    <property type="match status" value="1"/>
</dbReference>
<evidence type="ECO:0000313" key="11">
    <source>
        <dbReference type="EMBL" id="RRK09235.1"/>
    </source>
</evidence>
<accession>A0A426D3H7</accession>
<evidence type="ECO:0000256" key="7">
    <source>
        <dbReference type="ARBA" id="ARBA00023139"/>
    </source>
</evidence>
<evidence type="ECO:0000256" key="4">
    <source>
        <dbReference type="ARBA" id="ARBA00011529"/>
    </source>
</evidence>
<dbReference type="RefSeq" id="WP_125073406.1">
    <property type="nucleotide sequence ID" value="NZ_QWZQ01000082.1"/>
</dbReference>
<keyword evidence="5" id="KW-0592">Phosphate transport</keyword>
<keyword evidence="12" id="KW-1185">Reference proteome</keyword>
<dbReference type="SUPFAM" id="SSF53850">
    <property type="entry name" value="Periplasmic binding protein-like II"/>
    <property type="match status" value="1"/>
</dbReference>
<dbReference type="Proteomes" id="UP000283633">
    <property type="component" value="Unassembled WGS sequence"/>
</dbReference>
<dbReference type="PANTHER" id="PTHR30570">
    <property type="entry name" value="PERIPLASMIC PHOSPHATE BINDING COMPONENT OF PHOSPHATE ABC TRANSPORTER"/>
    <property type="match status" value="1"/>
</dbReference>
<dbReference type="Gene3D" id="3.40.190.10">
    <property type="entry name" value="Periplasmic binding protein-like II"/>
    <property type="match status" value="2"/>
</dbReference>
<keyword evidence="9" id="KW-1133">Transmembrane helix</keyword>
<keyword evidence="5" id="KW-0813">Transport</keyword>
<evidence type="ECO:0000256" key="8">
    <source>
        <dbReference type="ARBA" id="ARBA00023288"/>
    </source>
</evidence>
<keyword evidence="6" id="KW-0732">Signal</keyword>
<keyword evidence="9" id="KW-0812">Transmembrane</keyword>
<feature type="transmembrane region" description="Helical" evidence="9">
    <location>
        <begin position="155"/>
        <end position="173"/>
    </location>
</feature>
<feature type="transmembrane region" description="Helical" evidence="9">
    <location>
        <begin position="99"/>
        <end position="118"/>
    </location>
</feature>
<sequence length="479" mass="54493">MKKEANYSDSGRLLLQKLVVTPLIVGSVGVLGLIWWYAVIPAFLLNGWYWYRYNQRHRVTTDWLRQVFAQVITLAYYLGIYIVVILINQYNYLGIPAAYPFSIFTYNLTTLFAGSLAVYDPLPWFFIGSFWSGVLGLWAYRLRSGQTNKPNGRQWCSLIILILVSLVPVWLHFQRNERYLGLNDRFVTNTSELNLKQYQPFTQRSRAAKLNRPATLRIHNNYPKINGATAAYPVEAAIAQNVYAGVTAKQANQLVRSDSTPKAFNSLLKNQADVIFMAHPSKDQYRTAKRANVKLQTQHVADEAFVFFVNKHNPVNNLTTKQIQSIYQRKMLSWSQVGGQLALIQAFQRPAGSGSQTIMESLVMKDKTMAAPLRYQEVSTMGEIIDDVAGYNNSHNAIGYSFRFYTTQMKLNKNVKVLKVNGVAPTAQNIRNGRYPYITPVYAIYRSDASKHTHELVNWVGGQQGQALINQTGYVGRKR</sequence>
<reference evidence="11 12" key="1">
    <citation type="submission" date="2018-08" db="EMBL/GenBank/DDBJ databases">
        <title>Genome Lactobacillus garii FI11369.</title>
        <authorList>
            <person name="Diaz M."/>
            <person name="Narbad A."/>
        </authorList>
    </citation>
    <scope>NUCLEOTIDE SEQUENCE [LARGE SCALE GENOMIC DNA]</scope>
    <source>
        <strain evidence="11 12">FI11369</strain>
    </source>
</reference>
<evidence type="ECO:0000313" key="12">
    <source>
        <dbReference type="Proteomes" id="UP000283633"/>
    </source>
</evidence>
<comment type="function">
    <text evidence="1">Part of the ABC transporter complex PstSACB involved in phosphate import.</text>
</comment>
<gene>
    <name evidence="11" type="ORF">D1831_13820</name>
</gene>
<comment type="subcellular location">
    <subcellularLocation>
        <location evidence="2">Cell membrane</location>
        <topology evidence="2">Lipid-anchor</topology>
    </subcellularLocation>
</comment>
<dbReference type="InterPro" id="IPR050811">
    <property type="entry name" value="Phosphate_ABC_transporter"/>
</dbReference>
<keyword evidence="7" id="KW-0564">Palmitate</keyword>
<evidence type="ECO:0000256" key="3">
    <source>
        <dbReference type="ARBA" id="ARBA00008725"/>
    </source>
</evidence>
<keyword evidence="8" id="KW-0449">Lipoprotein</keyword>
<evidence type="ECO:0000256" key="1">
    <source>
        <dbReference type="ARBA" id="ARBA00002841"/>
    </source>
</evidence>
<dbReference type="AlphaFoldDB" id="A0A426D3H7"/>
<dbReference type="GO" id="GO:0006817">
    <property type="term" value="P:phosphate ion transport"/>
    <property type="evidence" value="ECO:0007669"/>
    <property type="project" value="UniProtKB-KW"/>
</dbReference>
<dbReference type="OrthoDB" id="9790048at2"/>
<keyword evidence="9" id="KW-0472">Membrane</keyword>
<comment type="subunit">
    <text evidence="4">The complex is composed of two ATP-binding proteins (PstB), two transmembrane proteins (PstC and PstA) and a solute-binding protein (PstS).</text>
</comment>
<dbReference type="InterPro" id="IPR024370">
    <property type="entry name" value="PBP_domain"/>
</dbReference>
<proteinExistence type="inferred from homology"/>
<name>A0A426D3H7_9LACO</name>
<dbReference type="Pfam" id="PF12849">
    <property type="entry name" value="PBP_like_2"/>
    <property type="match status" value="1"/>
</dbReference>
<feature type="transmembrane region" description="Helical" evidence="9">
    <location>
        <begin position="124"/>
        <end position="143"/>
    </location>
</feature>
<evidence type="ECO:0000256" key="2">
    <source>
        <dbReference type="ARBA" id="ARBA00004193"/>
    </source>
</evidence>
<evidence type="ECO:0000259" key="10">
    <source>
        <dbReference type="Pfam" id="PF12849"/>
    </source>
</evidence>